<protein>
    <submittedName>
        <fullName evidence="12">Uncharacterized protein</fullName>
    </submittedName>
</protein>
<dbReference type="Gene3D" id="1.25.10.10">
    <property type="entry name" value="Leucine-rich Repeat Variant"/>
    <property type="match status" value="1"/>
</dbReference>
<evidence type="ECO:0000256" key="6">
    <source>
        <dbReference type="ARBA" id="ARBA00022927"/>
    </source>
</evidence>
<dbReference type="GeneID" id="17087618"/>
<dbReference type="GO" id="GO:0006606">
    <property type="term" value="P:protein import into nucleus"/>
    <property type="evidence" value="ECO:0007669"/>
    <property type="project" value="InterPro"/>
</dbReference>
<dbReference type="OMA" id="PKRFVQE"/>
<dbReference type="Pfam" id="PF18808">
    <property type="entry name" value="Importin_rep_4"/>
    <property type="match status" value="1"/>
</dbReference>
<dbReference type="SUPFAM" id="SSF48371">
    <property type="entry name" value="ARM repeat"/>
    <property type="match status" value="2"/>
</dbReference>
<dbReference type="STRING" id="130081.M2XFI0"/>
<evidence type="ECO:0000256" key="8">
    <source>
        <dbReference type="PROSITE-ProRule" id="PRU00103"/>
    </source>
</evidence>
<feature type="domain" description="IPO4/5-like TPR repeats" evidence="11">
    <location>
        <begin position="102"/>
        <end position="258"/>
    </location>
</feature>
<evidence type="ECO:0000259" key="10">
    <source>
        <dbReference type="Pfam" id="PF25574"/>
    </source>
</evidence>
<dbReference type="Pfam" id="PF25780">
    <property type="entry name" value="TPR_IPO5"/>
    <property type="match status" value="1"/>
</dbReference>
<comment type="subcellular location">
    <subcellularLocation>
        <location evidence="2">Cytoplasm</location>
    </subcellularLocation>
    <subcellularLocation>
        <location evidence="1">Nucleus</location>
    </subcellularLocation>
</comment>
<evidence type="ECO:0000256" key="7">
    <source>
        <dbReference type="ARBA" id="ARBA00023242"/>
    </source>
</evidence>
<dbReference type="InterPro" id="IPR041653">
    <property type="entry name" value="Importin_rep_4"/>
</dbReference>
<dbReference type="KEGG" id="gsl:Gasu_38160"/>
<dbReference type="InterPro" id="IPR057672">
    <property type="entry name" value="TPR_IPO4/5"/>
</dbReference>
<feature type="domain" description="Importin subunit beta-1/Transportin-1-like TPR repeats" evidence="10">
    <location>
        <begin position="463"/>
        <end position="637"/>
    </location>
</feature>
<evidence type="ECO:0000256" key="5">
    <source>
        <dbReference type="ARBA" id="ARBA00022737"/>
    </source>
</evidence>
<dbReference type="InterPro" id="IPR041389">
    <property type="entry name" value="Importin_rep_6"/>
</dbReference>
<feature type="compositionally biased region" description="Acidic residues" evidence="9">
    <location>
        <begin position="813"/>
        <end position="827"/>
    </location>
</feature>
<name>M2XFI0_GALSU</name>
<dbReference type="InterPro" id="IPR021133">
    <property type="entry name" value="HEAT_type_2"/>
</dbReference>
<evidence type="ECO:0000256" key="2">
    <source>
        <dbReference type="ARBA" id="ARBA00004496"/>
    </source>
</evidence>
<keyword evidence="4" id="KW-0963">Cytoplasm</keyword>
<sequence length="1110" mass="124068">MMDNDAQQLASYLENVLVQLQDSNNSVRSEAEKEFEQAKQHASACLKALVGLPHSSQNPIVKVSAPVLLRRNGIELWNGSDEASRKMAKENIFNVLRLELNNKSLRKKLCDTLTFLSCNCGTVDDQPWPELLPFLFQLMQSNNVGEKVCGLELLCQMVEYVSSSWIEPQLPSFHTVFHSALSSGQQELQSVALRATCSVLTTVESKLCAHFQDLAPLMLQTLNNLISQGLFEETESCLESLVEVADSEPKYFKRVIAQYCDFLTKLAAEINMEEDIRQEALEFLVAICEKLPSISKKTRNFVPELFRVSLSMMLELEDDPEWYTVDDEDEDDSGFSPNFDAGQEALDRIALSLGGKTLLPIAFQVLPHFLASQQSWVHRHAAILAISQIGEGCRDQMVEQLEAVVDMVLQRLQDPHPRVRWAAINCIGQMCTDFAPWMQQRLHQKIIPGLISLMNDTANPRVQAHAAAAIINFCEDASPDIISPYLDGLLQKLLELLASNRRIVQEQAVSAIAAVADSAEQFFIRYYDSFMPLLKNILYSTEGHKPLRRLRGKVIECISLIGVAVGRDKFGVDAAQIMDLLVRTQSAQLEPDDPQAAYLMQAYARICRCLREAFVPYLPYVMPALLIAAKVKPDIEVADALEDNVEEDTDGELDTFRVGDKRIGIKTSVLEDKATACGMIACFASELRGYFYDYVEEVTKIMVPLLKFLFHEDVRSAAASCLPDLLRSVNDKFRADEQSRRAGIQGLVDYMIPKLLEAIELEPEPDVLDVMIDSLGECCVLAKFPILSDKTMTQICQLLKNVLQDRKSRLEELGDLDDEDEGLEDEESGHAAGEAREKEDTLLDSVIDCVACLIKTHTNVGFIKALETPVGNEGTPISLVAKFAEMLSNQVEPVERKAAICVFDDIIEWGGEEGRRYIRQVLPALDAFVTDKDANVRQSAAYGLGLCAQLGGTDFSSYSSSVGQKLLSYLSWQGAYTSENVSSTENVISALMKMVEYQRSLCDVSNFIDPILNGLPLKQDESEALIAHELFSIWLERRDAMILGQQYERLLQVVRIALNIVGSNLVSDTSNCRLVNFLKSLSNDYSDLQRTLAELEEGLQQKLYGIWKES</sequence>
<evidence type="ECO:0000256" key="9">
    <source>
        <dbReference type="SAM" id="MobiDB-lite"/>
    </source>
</evidence>
<keyword evidence="6" id="KW-0653">Protein transport</keyword>
<dbReference type="Pfam" id="PF18829">
    <property type="entry name" value="Importin_rep_6"/>
    <property type="match status" value="1"/>
</dbReference>
<dbReference type="GO" id="GO:0005634">
    <property type="term" value="C:nucleus"/>
    <property type="evidence" value="ECO:0007669"/>
    <property type="project" value="UniProtKB-SubCell"/>
</dbReference>
<gene>
    <name evidence="12" type="ORF">Gasu_38160</name>
</gene>
<evidence type="ECO:0000256" key="3">
    <source>
        <dbReference type="ARBA" id="ARBA00022448"/>
    </source>
</evidence>
<feature type="region of interest" description="Disordered" evidence="9">
    <location>
        <begin position="813"/>
        <end position="837"/>
    </location>
</feature>
<proteinExistence type="predicted"/>
<dbReference type="AlphaFoldDB" id="M2XFI0"/>
<dbReference type="OrthoDB" id="543373at2759"/>
<dbReference type="Pfam" id="PF25574">
    <property type="entry name" value="TPR_IMB1"/>
    <property type="match status" value="1"/>
</dbReference>
<dbReference type="eggNOG" id="KOG2171">
    <property type="taxonomic scope" value="Eukaryota"/>
</dbReference>
<reference evidence="13" key="1">
    <citation type="journal article" date="2013" name="Science">
        <title>Gene transfer from bacteria and archaea facilitated evolution of an extremophilic eukaryote.</title>
        <authorList>
            <person name="Schonknecht G."/>
            <person name="Chen W.H."/>
            <person name="Ternes C.M."/>
            <person name="Barbier G.G."/>
            <person name="Shrestha R.P."/>
            <person name="Stanke M."/>
            <person name="Brautigam A."/>
            <person name="Baker B.J."/>
            <person name="Banfield J.F."/>
            <person name="Garavito R.M."/>
            <person name="Carr K."/>
            <person name="Wilkerson C."/>
            <person name="Rensing S.A."/>
            <person name="Gagneul D."/>
            <person name="Dickenson N.E."/>
            <person name="Oesterhelt C."/>
            <person name="Lercher M.J."/>
            <person name="Weber A.P."/>
        </authorList>
    </citation>
    <scope>NUCLEOTIDE SEQUENCE [LARGE SCALE GENOMIC DNA]</scope>
    <source>
        <strain evidence="13">074W</strain>
    </source>
</reference>
<dbReference type="RefSeq" id="XP_005705287.1">
    <property type="nucleotide sequence ID" value="XM_005705230.1"/>
</dbReference>
<evidence type="ECO:0000313" key="13">
    <source>
        <dbReference type="Proteomes" id="UP000030680"/>
    </source>
</evidence>
<dbReference type="Pfam" id="PF13513">
    <property type="entry name" value="HEAT_EZ"/>
    <property type="match status" value="1"/>
</dbReference>
<evidence type="ECO:0000256" key="1">
    <source>
        <dbReference type="ARBA" id="ARBA00004123"/>
    </source>
</evidence>
<keyword evidence="7" id="KW-0539">Nucleus</keyword>
<feature type="repeat" description="HEAT" evidence="8">
    <location>
        <begin position="921"/>
        <end position="957"/>
    </location>
</feature>
<evidence type="ECO:0000313" key="12">
    <source>
        <dbReference type="EMBL" id="EME28767.1"/>
    </source>
</evidence>
<evidence type="ECO:0000259" key="11">
    <source>
        <dbReference type="Pfam" id="PF25780"/>
    </source>
</evidence>
<keyword evidence="3" id="KW-0813">Transport</keyword>
<dbReference type="PANTHER" id="PTHR10527">
    <property type="entry name" value="IMPORTIN BETA"/>
    <property type="match status" value="1"/>
</dbReference>
<dbReference type="InterPro" id="IPR058584">
    <property type="entry name" value="IMB1_TNPO1-like_TPR"/>
</dbReference>
<dbReference type="GO" id="GO:0005737">
    <property type="term" value="C:cytoplasm"/>
    <property type="evidence" value="ECO:0007669"/>
    <property type="project" value="UniProtKB-SubCell"/>
</dbReference>
<dbReference type="EMBL" id="KB454516">
    <property type="protein sequence ID" value="EME28767.1"/>
    <property type="molecule type" value="Genomic_DNA"/>
</dbReference>
<keyword evidence="5" id="KW-0677">Repeat</keyword>
<dbReference type="InterPro" id="IPR040122">
    <property type="entry name" value="Importin_beta"/>
</dbReference>
<keyword evidence="13" id="KW-1185">Reference proteome</keyword>
<dbReference type="Proteomes" id="UP000030680">
    <property type="component" value="Unassembled WGS sequence"/>
</dbReference>
<dbReference type="Gramene" id="EME28767">
    <property type="protein sequence ID" value="EME28767"/>
    <property type="gene ID" value="Gasu_38160"/>
</dbReference>
<dbReference type="InterPro" id="IPR016024">
    <property type="entry name" value="ARM-type_fold"/>
</dbReference>
<dbReference type="InterPro" id="IPR011989">
    <property type="entry name" value="ARM-like"/>
</dbReference>
<dbReference type="PROSITE" id="PS50077">
    <property type="entry name" value="HEAT_REPEAT"/>
    <property type="match status" value="1"/>
</dbReference>
<accession>M2XFI0</accession>
<organism evidence="12 13">
    <name type="scientific">Galdieria sulphuraria</name>
    <name type="common">Red alga</name>
    <dbReference type="NCBI Taxonomy" id="130081"/>
    <lineage>
        <taxon>Eukaryota</taxon>
        <taxon>Rhodophyta</taxon>
        <taxon>Bangiophyceae</taxon>
        <taxon>Galdieriales</taxon>
        <taxon>Galdieriaceae</taxon>
        <taxon>Galdieria</taxon>
    </lineage>
</organism>
<evidence type="ECO:0000256" key="4">
    <source>
        <dbReference type="ARBA" id="ARBA00022490"/>
    </source>
</evidence>